<accession>A0A655FWP1</accession>
<evidence type="ECO:0000313" key="4">
    <source>
        <dbReference type="Proteomes" id="UP000039217"/>
    </source>
</evidence>
<reference evidence="3 4" key="1">
    <citation type="submission" date="2015-03" db="EMBL/GenBank/DDBJ databases">
        <authorList>
            <consortium name="Pathogen Informatics"/>
        </authorList>
    </citation>
    <scope>NUCLEOTIDE SEQUENCE [LARGE SCALE GENOMIC DNA]</scope>
    <source>
        <strain evidence="1 4">D00501624</strain>
        <strain evidence="3">N09902308</strain>
    </source>
</reference>
<evidence type="ECO:0000313" key="3">
    <source>
        <dbReference type="Proteomes" id="UP000039021"/>
    </source>
</evidence>
<dbReference type="AlphaFoldDB" id="A0A655FWP1"/>
<dbReference type="EMBL" id="CQQC01001991">
    <property type="protein sequence ID" value="CNW40768.1"/>
    <property type="molecule type" value="Genomic_DNA"/>
</dbReference>
<name>A0A655FWP1_MYCTX</name>
<dbReference type="Proteomes" id="UP000039021">
    <property type="component" value="Unassembled WGS sequence"/>
</dbReference>
<reference evidence="2" key="2">
    <citation type="submission" date="2015-03" db="EMBL/GenBank/DDBJ databases">
        <authorList>
            <consortium name="Pathogen Informatics"/>
            <person name="Murphy D."/>
        </authorList>
    </citation>
    <scope>NUCLEOTIDE SEQUENCE</scope>
    <source>
        <strain evidence="2">N09902308</strain>
    </source>
</reference>
<dbReference type="Proteomes" id="UP000039217">
    <property type="component" value="Unassembled WGS sequence"/>
</dbReference>
<organism evidence="1 4">
    <name type="scientific">Mycobacterium tuberculosis</name>
    <dbReference type="NCBI Taxonomy" id="1773"/>
    <lineage>
        <taxon>Bacteria</taxon>
        <taxon>Bacillati</taxon>
        <taxon>Actinomycetota</taxon>
        <taxon>Actinomycetes</taxon>
        <taxon>Mycobacteriales</taxon>
        <taxon>Mycobacteriaceae</taxon>
        <taxon>Mycobacterium</taxon>
        <taxon>Mycobacterium tuberculosis complex</taxon>
    </lineage>
</organism>
<dbReference type="EMBL" id="CSBK01002515">
    <property type="protein sequence ID" value="COZ91009.1"/>
    <property type="molecule type" value="Genomic_DNA"/>
</dbReference>
<protein>
    <submittedName>
        <fullName evidence="1">Uncharacterized protein</fullName>
    </submittedName>
</protein>
<proteinExistence type="predicted"/>
<evidence type="ECO:0000313" key="2">
    <source>
        <dbReference type="EMBL" id="COZ91009.1"/>
    </source>
</evidence>
<sequence length="45" mass="4942">MASTQRHAPNTFLDSVASLTRFELAGDELVARDLLDIVEIPQNVS</sequence>
<gene>
    <name evidence="1" type="ORF">ERS007661_03937</name>
    <name evidence="2" type="ORF">ERS007739_04241</name>
</gene>
<evidence type="ECO:0000313" key="1">
    <source>
        <dbReference type="EMBL" id="CNW40768.1"/>
    </source>
</evidence>